<dbReference type="Gene3D" id="2.40.180.10">
    <property type="entry name" value="Catalase core domain"/>
    <property type="match status" value="1"/>
</dbReference>
<evidence type="ECO:0000313" key="4">
    <source>
        <dbReference type="Proteomes" id="UP000251937"/>
    </source>
</evidence>
<keyword evidence="3" id="KW-1185">Reference proteome</keyword>
<dbReference type="GO" id="GO:0020037">
    <property type="term" value="F:heme binding"/>
    <property type="evidence" value="ECO:0007669"/>
    <property type="project" value="InterPro"/>
</dbReference>
<organism evidence="2 4">
    <name type="scientific">Chryseobacterium balustinum</name>
    <dbReference type="NCBI Taxonomy" id="246"/>
    <lineage>
        <taxon>Bacteria</taxon>
        <taxon>Pseudomonadati</taxon>
        <taxon>Bacteroidota</taxon>
        <taxon>Flavobacteriia</taxon>
        <taxon>Flavobacteriales</taxon>
        <taxon>Weeksellaceae</taxon>
        <taxon>Chryseobacterium group</taxon>
        <taxon>Chryseobacterium</taxon>
    </lineage>
</organism>
<reference evidence="1 3" key="1">
    <citation type="submission" date="2017-02" db="EMBL/GenBank/DDBJ databases">
        <authorList>
            <person name="Varghese N."/>
            <person name="Submissions S."/>
        </authorList>
    </citation>
    <scope>NUCLEOTIDE SEQUENCE [LARGE SCALE GENOMIC DNA]</scope>
    <source>
        <strain evidence="1 3">DSM 16775</strain>
    </source>
</reference>
<dbReference type="Proteomes" id="UP000190669">
    <property type="component" value="Unassembled WGS sequence"/>
</dbReference>
<dbReference type="Proteomes" id="UP000251937">
    <property type="component" value="Unassembled WGS sequence"/>
</dbReference>
<evidence type="ECO:0008006" key="5">
    <source>
        <dbReference type="Google" id="ProtNLM"/>
    </source>
</evidence>
<evidence type="ECO:0000313" key="1">
    <source>
        <dbReference type="EMBL" id="SKB50759.1"/>
    </source>
</evidence>
<dbReference type="SUPFAM" id="SSF56634">
    <property type="entry name" value="Heme-dependent catalase-like"/>
    <property type="match status" value="1"/>
</dbReference>
<dbReference type="EMBL" id="UAVR01000008">
    <property type="protein sequence ID" value="SQA88950.1"/>
    <property type="molecule type" value="Genomic_DNA"/>
</dbReference>
<proteinExistence type="predicted"/>
<name>A0AAX2IJW5_9FLAO</name>
<accession>A0AAX2IJW5</accession>
<reference evidence="2 4" key="2">
    <citation type="submission" date="2018-06" db="EMBL/GenBank/DDBJ databases">
        <authorList>
            <consortium name="Pathogen Informatics"/>
            <person name="Doyle S."/>
        </authorList>
    </citation>
    <scope>NUCLEOTIDE SEQUENCE [LARGE SCALE GENOMIC DNA]</scope>
    <source>
        <strain evidence="2 4">NCTC11212</strain>
    </source>
</reference>
<protein>
    <recommendedName>
        <fullName evidence="5">Catalase</fullName>
    </recommendedName>
</protein>
<sequence>MALSLSFKNYMPNPLRYNKNFEKLSYEEKQLLEETKKSIADFVEYSSTISDVNYATRNAHAKTYAVLKGVFIINKDIPQDLKSVFDSEHYEITARLSNAHLKINKSKKDIPAYGFAIKIKDDSGKTISNYPLVNFPLFPVNSVSVFLKLFTSLNRFFIKKWSHLFSVLKQIYKVIPFTLNPSFLKNVWKLLLNKNNFILSFDFYSVGAYRFDDKMIKIKVSPKNVDKNFGKKQSIKDAVELFFRTQDFAADVYIQFCYNLKDQPINKLNVEWKNSPFIKIGEIKIEKGSLLNPKGCENELLSFNPFDSAEIFQPVGKIQKLRDEAYKVSLQTRKKINKLLKYK</sequence>
<evidence type="ECO:0000313" key="2">
    <source>
        <dbReference type="EMBL" id="SQA88950.1"/>
    </source>
</evidence>
<gene>
    <name evidence="2" type="ORF">NCTC11212_01508</name>
    <name evidence="1" type="ORF">SAMN05421800_102329</name>
</gene>
<comment type="caution">
    <text evidence="2">The sequence shown here is derived from an EMBL/GenBank/DDBJ whole genome shotgun (WGS) entry which is preliminary data.</text>
</comment>
<dbReference type="InterPro" id="IPR020835">
    <property type="entry name" value="Catalase_sf"/>
</dbReference>
<evidence type="ECO:0000313" key="3">
    <source>
        <dbReference type="Proteomes" id="UP000190669"/>
    </source>
</evidence>
<dbReference type="AlphaFoldDB" id="A0AAX2IJW5"/>
<dbReference type="EMBL" id="FUZE01000002">
    <property type="protein sequence ID" value="SKB50759.1"/>
    <property type="molecule type" value="Genomic_DNA"/>
</dbReference>